<dbReference type="GO" id="GO:0005829">
    <property type="term" value="C:cytosol"/>
    <property type="evidence" value="ECO:0007669"/>
    <property type="project" value="TreeGrafter"/>
</dbReference>
<dbReference type="GO" id="GO:1990002">
    <property type="term" value="F:methylglyoxal reductase (NADPH) (acetol producing) activity"/>
    <property type="evidence" value="ECO:0007669"/>
    <property type="project" value="TreeGrafter"/>
</dbReference>
<dbReference type="GO" id="GO:0008106">
    <property type="term" value="F:alcohol dehydrogenase (NADP+) activity"/>
    <property type="evidence" value="ECO:0007669"/>
    <property type="project" value="TreeGrafter"/>
</dbReference>
<dbReference type="Gene3D" id="3.40.50.1970">
    <property type="match status" value="1"/>
</dbReference>
<dbReference type="GO" id="GO:0046872">
    <property type="term" value="F:metal ion binding"/>
    <property type="evidence" value="ECO:0007669"/>
    <property type="project" value="InterPro"/>
</dbReference>
<organism evidence="5 6">
    <name type="scientific">Muribaculum intestinale</name>
    <dbReference type="NCBI Taxonomy" id="1796646"/>
    <lineage>
        <taxon>Bacteria</taxon>
        <taxon>Pseudomonadati</taxon>
        <taxon>Bacteroidota</taxon>
        <taxon>Bacteroidia</taxon>
        <taxon>Bacteroidales</taxon>
        <taxon>Muribaculaceae</taxon>
        <taxon>Muribaculum</taxon>
    </lineage>
</organism>
<feature type="domain" description="Fe-containing alcohol dehydrogenase-like C-terminal" evidence="4">
    <location>
        <begin position="200"/>
        <end position="402"/>
    </location>
</feature>
<gene>
    <name evidence="5" type="ORF">A4V02_00150</name>
</gene>
<evidence type="ECO:0000313" key="5">
    <source>
        <dbReference type="EMBL" id="ANU62313.1"/>
    </source>
</evidence>
<evidence type="ECO:0000256" key="2">
    <source>
        <dbReference type="ARBA" id="ARBA00023002"/>
    </source>
</evidence>
<dbReference type="InterPro" id="IPR056798">
    <property type="entry name" value="ADH_Fe_C"/>
</dbReference>
<dbReference type="STRING" id="1796646.A4V02_00150"/>
<dbReference type="Pfam" id="PF00465">
    <property type="entry name" value="Fe-ADH"/>
    <property type="match status" value="1"/>
</dbReference>
<dbReference type="GeneID" id="65535247"/>
<dbReference type="Pfam" id="PF25137">
    <property type="entry name" value="ADH_Fe_C"/>
    <property type="match status" value="1"/>
</dbReference>
<dbReference type="CDD" id="cd08187">
    <property type="entry name" value="BDH"/>
    <property type="match status" value="1"/>
</dbReference>
<dbReference type="Gene3D" id="1.20.1090.10">
    <property type="entry name" value="Dehydroquinate synthase-like - alpha domain"/>
    <property type="match status" value="1"/>
</dbReference>
<dbReference type="InterPro" id="IPR001670">
    <property type="entry name" value="ADH_Fe/GldA"/>
</dbReference>
<dbReference type="FunFam" id="3.40.50.1970:FF:000003">
    <property type="entry name" value="Alcohol dehydrogenase, iron-containing"/>
    <property type="match status" value="1"/>
</dbReference>
<dbReference type="OrthoDB" id="9801156at2"/>
<dbReference type="EMBL" id="CP015402">
    <property type="protein sequence ID" value="ANU62313.1"/>
    <property type="molecule type" value="Genomic_DNA"/>
</dbReference>
<dbReference type="PANTHER" id="PTHR43633:SF1">
    <property type="entry name" value="ALCOHOL DEHYDROGENASE YQHD"/>
    <property type="match status" value="1"/>
</dbReference>
<evidence type="ECO:0000259" key="3">
    <source>
        <dbReference type="Pfam" id="PF00465"/>
    </source>
</evidence>
<accession>A0A1B1S685</accession>
<dbReference type="Proteomes" id="UP000186351">
    <property type="component" value="Chromosome"/>
</dbReference>
<evidence type="ECO:0000259" key="4">
    <source>
        <dbReference type="Pfam" id="PF25137"/>
    </source>
</evidence>
<comment type="similarity">
    <text evidence="1">Belongs to the iron-containing alcohol dehydrogenase family.</text>
</comment>
<keyword evidence="6" id="KW-1185">Reference proteome</keyword>
<keyword evidence="2" id="KW-0560">Oxidoreductase</keyword>
<name>A0A1B1S685_9BACT</name>
<proteinExistence type="inferred from homology"/>
<accession>A0A1Z2XFJ8</accession>
<protein>
    <submittedName>
        <fullName evidence="5">NADH-dependent alcohol dehydrogenase</fullName>
    </submittedName>
</protein>
<dbReference type="GO" id="GO:1990362">
    <property type="term" value="F:butanol dehydrogenase (NAD+) activity"/>
    <property type="evidence" value="ECO:0007669"/>
    <property type="project" value="InterPro"/>
</dbReference>
<evidence type="ECO:0000256" key="1">
    <source>
        <dbReference type="ARBA" id="ARBA00007358"/>
    </source>
</evidence>
<dbReference type="InterPro" id="IPR044731">
    <property type="entry name" value="BDH-like"/>
</dbReference>
<dbReference type="SUPFAM" id="SSF56796">
    <property type="entry name" value="Dehydroquinate synthase-like"/>
    <property type="match status" value="1"/>
</dbReference>
<reference evidence="6" key="1">
    <citation type="submission" date="2016-04" db="EMBL/GenBank/DDBJ databases">
        <title>Complete Genome Sequences of Twelve Strains of a Stable Defined Moderately Diverse Mouse Microbiota 2 (sDMDMm2).</title>
        <authorList>
            <person name="Uchimura Y."/>
            <person name="Wyss M."/>
            <person name="Brugiroux S."/>
            <person name="Limenitakis J.P."/>
            <person name="Stecher B."/>
            <person name="McCoy K.D."/>
            <person name="Macpherson A.J."/>
        </authorList>
    </citation>
    <scope>NUCLEOTIDE SEQUENCE [LARGE SCALE GENOMIC DNA]</scope>
    <source>
        <strain evidence="6">YL27</strain>
    </source>
</reference>
<dbReference type="KEGG" id="pary:A4V02_00150"/>
<dbReference type="AlphaFoldDB" id="A0A1B1S685"/>
<feature type="domain" description="Alcohol dehydrogenase iron-type/glycerol dehydrogenase GldA" evidence="3">
    <location>
        <begin position="9"/>
        <end position="189"/>
    </location>
</feature>
<sequence length="403" mass="43457">MDNFVYYAPTKFVFGRYTEKRIGELAKEFGGTRALVVYGGGSAVRSGAVGRAVRSLHAAGFDTFNLEGIQPNPADDRVREGIELVRMHDIDIIIAVGGGSVIDTAKAIALGALYDGDFWDFYCGKATPERALPVGVVLTIPAAGSEGSGNSVITLREVRNEDGEVVSGPVKLSLRTESVLRPKFAIMNPELTLTLPAWQTACGIVDMMAHIFERYFSNTPDCEVTDRVAEGLLKAIVCEGRRVMESPDDYQARANIMWAATLAHNGICGTGRREDWSSHFIEHEISAVYPDVAHGAGLAAVIPAWMEYVAAKNPGKVAQFAERVMDVVPAPGSVPVDIALEGIARLRSFFLNIGMPSDFAGLGVIDPDIPALVEALHMHKGESIGNYVPLTARDTKAIYMALM</sequence>
<dbReference type="PANTHER" id="PTHR43633">
    <property type="entry name" value="ALCOHOL DEHYDROGENASE YQHD"/>
    <property type="match status" value="1"/>
</dbReference>
<dbReference type="RefSeq" id="WP_068959714.1">
    <property type="nucleotide sequence ID" value="NZ_CAJTAP010000023.1"/>
</dbReference>
<evidence type="ECO:0000313" key="6">
    <source>
        <dbReference type="Proteomes" id="UP000186351"/>
    </source>
</evidence>